<dbReference type="OrthoDB" id="849477at2"/>
<evidence type="ECO:0000259" key="12">
    <source>
        <dbReference type="Pfam" id="PF02163"/>
    </source>
</evidence>
<dbReference type="CDD" id="cd06163">
    <property type="entry name" value="S2P-M50_PDZ_RseP-like"/>
    <property type="match status" value="1"/>
</dbReference>
<keyword evidence="8 11" id="KW-1133">Transmembrane helix</keyword>
<dbReference type="AlphaFoldDB" id="A0A4Q0VU38"/>
<dbReference type="PANTHER" id="PTHR42837">
    <property type="entry name" value="REGULATOR OF SIGMA-E PROTEASE RSEP"/>
    <property type="match status" value="1"/>
</dbReference>
<name>A0A4Q0VU38_9BACI</name>
<evidence type="ECO:0000256" key="10">
    <source>
        <dbReference type="ARBA" id="ARBA00023136"/>
    </source>
</evidence>
<keyword evidence="9 13" id="KW-0482">Metalloprotease</keyword>
<dbReference type="PANTHER" id="PTHR42837:SF2">
    <property type="entry name" value="MEMBRANE METALLOPROTEASE ARASP2, CHLOROPLASTIC-RELATED"/>
    <property type="match status" value="1"/>
</dbReference>
<evidence type="ECO:0000256" key="8">
    <source>
        <dbReference type="ARBA" id="ARBA00022989"/>
    </source>
</evidence>
<protein>
    <submittedName>
        <fullName evidence="13">RIP metalloprotease</fullName>
    </submittedName>
</protein>
<evidence type="ECO:0000256" key="11">
    <source>
        <dbReference type="SAM" id="Phobius"/>
    </source>
</evidence>
<evidence type="ECO:0000256" key="2">
    <source>
        <dbReference type="ARBA" id="ARBA00004141"/>
    </source>
</evidence>
<evidence type="ECO:0000256" key="9">
    <source>
        <dbReference type="ARBA" id="ARBA00023049"/>
    </source>
</evidence>
<evidence type="ECO:0000256" key="6">
    <source>
        <dbReference type="ARBA" id="ARBA00022801"/>
    </source>
</evidence>
<dbReference type="GO" id="GO:0004222">
    <property type="term" value="F:metalloendopeptidase activity"/>
    <property type="evidence" value="ECO:0007669"/>
    <property type="project" value="InterPro"/>
</dbReference>
<comment type="subcellular location">
    <subcellularLocation>
        <location evidence="2">Membrane</location>
        <topology evidence="2">Multi-pass membrane protein</topology>
    </subcellularLocation>
</comment>
<dbReference type="RefSeq" id="WP_129077736.1">
    <property type="nucleotide sequence ID" value="NZ_QOUX01000027.1"/>
</dbReference>
<feature type="transmembrane region" description="Helical" evidence="11">
    <location>
        <begin position="6"/>
        <end position="27"/>
    </location>
</feature>
<evidence type="ECO:0000256" key="3">
    <source>
        <dbReference type="ARBA" id="ARBA00007931"/>
    </source>
</evidence>
<feature type="transmembrane region" description="Helical" evidence="11">
    <location>
        <begin position="217"/>
        <end position="239"/>
    </location>
</feature>
<evidence type="ECO:0000256" key="7">
    <source>
        <dbReference type="ARBA" id="ARBA00022833"/>
    </source>
</evidence>
<keyword evidence="6" id="KW-0378">Hydrolase</keyword>
<keyword evidence="10 11" id="KW-0472">Membrane</keyword>
<evidence type="ECO:0000256" key="1">
    <source>
        <dbReference type="ARBA" id="ARBA00001947"/>
    </source>
</evidence>
<feature type="transmembrane region" description="Helical" evidence="11">
    <location>
        <begin position="259"/>
        <end position="277"/>
    </location>
</feature>
<feature type="transmembrane region" description="Helical" evidence="11">
    <location>
        <begin position="164"/>
        <end position="181"/>
    </location>
</feature>
<dbReference type="InterPro" id="IPR004387">
    <property type="entry name" value="Pept_M50_Zn"/>
</dbReference>
<proteinExistence type="inferred from homology"/>
<evidence type="ECO:0000256" key="5">
    <source>
        <dbReference type="ARBA" id="ARBA00022692"/>
    </source>
</evidence>
<feature type="domain" description="Peptidase M50" evidence="12">
    <location>
        <begin position="8"/>
        <end position="203"/>
    </location>
</feature>
<feature type="transmembrane region" description="Helical" evidence="11">
    <location>
        <begin position="83"/>
        <end position="105"/>
    </location>
</feature>
<comment type="cofactor">
    <cofactor evidence="1">
        <name>Zn(2+)</name>
        <dbReference type="ChEBI" id="CHEBI:29105"/>
    </cofactor>
</comment>
<evidence type="ECO:0000256" key="4">
    <source>
        <dbReference type="ARBA" id="ARBA00022670"/>
    </source>
</evidence>
<keyword evidence="7" id="KW-0862">Zinc</keyword>
<keyword evidence="5 11" id="KW-0812">Transmembrane</keyword>
<dbReference type="InterPro" id="IPR008915">
    <property type="entry name" value="Peptidase_M50"/>
</dbReference>
<dbReference type="EMBL" id="QOUX01000027">
    <property type="protein sequence ID" value="RXJ02021.1"/>
    <property type="molecule type" value="Genomic_DNA"/>
</dbReference>
<keyword evidence="4 13" id="KW-0645">Protease</keyword>
<sequence length="287" mass="32452">MENTLILFGIALLVSIIIHEIGHFVAFRLFDGRVEEIAIGFGPTLLRKKVGQSTVSVRLLPLGGYVEANEKDYRSYNYLQKMFYLSAGILMNYVLYLVSFGFASISQGKSFINGLVNAHEGFVYIVGNIGEIFRSLRIDLMFSSQGSVDSQMEVVQQLGNSVDFWMMLAVINITLIFINILPIPALDGGRLVITSVEHFLLKIGVSKEKIENVTNPLYYFSWVLLMGLIALQIITSNTFQFIEDTSYLRLSYGMSNTEIFLWTSLFIVFVINVYIFISNRIAKLKRA</sequence>
<evidence type="ECO:0000313" key="13">
    <source>
        <dbReference type="EMBL" id="RXJ02021.1"/>
    </source>
</evidence>
<accession>A0A4Q0VU38</accession>
<dbReference type="Pfam" id="PF02163">
    <property type="entry name" value="Peptidase_M50"/>
    <property type="match status" value="1"/>
</dbReference>
<comment type="similarity">
    <text evidence="3">Belongs to the peptidase M50B family.</text>
</comment>
<evidence type="ECO:0000313" key="14">
    <source>
        <dbReference type="Proteomes" id="UP000290649"/>
    </source>
</evidence>
<reference evidence="13 14" key="1">
    <citation type="journal article" date="2019" name="Int. J. Syst. Evol. Microbiol.">
        <title>Anaerobacillus alkaliphilus sp. nov., a novel alkaliphilic and moderately halophilic bacterium.</title>
        <authorList>
            <person name="Borsodi A.K."/>
            <person name="Aszalos J.M."/>
            <person name="Bihari P."/>
            <person name="Nagy I."/>
            <person name="Schumann P."/>
            <person name="Sproer C."/>
            <person name="Kovacs A.L."/>
            <person name="Boka K."/>
            <person name="Dobosy P."/>
            <person name="Ovari M."/>
            <person name="Szili-Kovacs T."/>
            <person name="Toth E."/>
        </authorList>
    </citation>
    <scope>NUCLEOTIDE SEQUENCE [LARGE SCALE GENOMIC DNA]</scope>
    <source>
        <strain evidence="13 14">B16-10</strain>
    </source>
</reference>
<gene>
    <name evidence="13" type="ORF">DS745_07970</name>
</gene>
<organism evidence="13 14">
    <name type="scientific">Anaerobacillus alkaliphilus</name>
    <dbReference type="NCBI Taxonomy" id="1548597"/>
    <lineage>
        <taxon>Bacteria</taxon>
        <taxon>Bacillati</taxon>
        <taxon>Bacillota</taxon>
        <taxon>Bacilli</taxon>
        <taxon>Bacillales</taxon>
        <taxon>Bacillaceae</taxon>
        <taxon>Anaerobacillus</taxon>
    </lineage>
</organism>
<dbReference type="GO" id="GO:0006508">
    <property type="term" value="P:proteolysis"/>
    <property type="evidence" value="ECO:0007669"/>
    <property type="project" value="UniProtKB-KW"/>
</dbReference>
<keyword evidence="14" id="KW-1185">Reference proteome</keyword>
<dbReference type="Proteomes" id="UP000290649">
    <property type="component" value="Unassembled WGS sequence"/>
</dbReference>
<dbReference type="GO" id="GO:0016020">
    <property type="term" value="C:membrane"/>
    <property type="evidence" value="ECO:0007669"/>
    <property type="project" value="UniProtKB-SubCell"/>
</dbReference>
<comment type="caution">
    <text evidence="13">The sequence shown here is derived from an EMBL/GenBank/DDBJ whole genome shotgun (WGS) entry which is preliminary data.</text>
</comment>